<feature type="region of interest" description="Disordered" evidence="1">
    <location>
        <begin position="52"/>
        <end position="75"/>
    </location>
</feature>
<evidence type="ECO:0000313" key="2">
    <source>
        <dbReference type="EMBL" id="KAJ7203324.1"/>
    </source>
</evidence>
<sequence length="204" mass="22160">MHCRDAAELRTHGVANAQWRAEGIAPKRGREVSNRLKAIGCEHALVQKGLGQPHQRADGAAHKQGELVASRRKARKTEDGCTELGRALGVPSMYRGASVGMRARPKVAEPKSQAGERLGVPRMITKGSDEVSECRRCIGETARRCGQGLWASRDWVQAQCSRIKAIAKASALRLAWGLVAELKTCTATPVNRPEYRCAGAQVQE</sequence>
<name>A0AAD6YB32_9AGAR</name>
<proteinExistence type="predicted"/>
<dbReference type="EMBL" id="JARJCW010000051">
    <property type="protein sequence ID" value="KAJ7203324.1"/>
    <property type="molecule type" value="Genomic_DNA"/>
</dbReference>
<gene>
    <name evidence="2" type="ORF">GGX14DRAFT_398904</name>
</gene>
<protein>
    <submittedName>
        <fullName evidence="2">Uncharacterized protein</fullName>
    </submittedName>
</protein>
<feature type="compositionally biased region" description="Basic and acidic residues" evidence="1">
    <location>
        <begin position="55"/>
        <end position="65"/>
    </location>
</feature>
<dbReference type="AlphaFoldDB" id="A0AAD6YB32"/>
<organism evidence="2 3">
    <name type="scientific">Mycena pura</name>
    <dbReference type="NCBI Taxonomy" id="153505"/>
    <lineage>
        <taxon>Eukaryota</taxon>
        <taxon>Fungi</taxon>
        <taxon>Dikarya</taxon>
        <taxon>Basidiomycota</taxon>
        <taxon>Agaricomycotina</taxon>
        <taxon>Agaricomycetes</taxon>
        <taxon>Agaricomycetidae</taxon>
        <taxon>Agaricales</taxon>
        <taxon>Marasmiineae</taxon>
        <taxon>Mycenaceae</taxon>
        <taxon>Mycena</taxon>
    </lineage>
</organism>
<evidence type="ECO:0000313" key="3">
    <source>
        <dbReference type="Proteomes" id="UP001219525"/>
    </source>
</evidence>
<keyword evidence="3" id="KW-1185">Reference proteome</keyword>
<evidence type="ECO:0000256" key="1">
    <source>
        <dbReference type="SAM" id="MobiDB-lite"/>
    </source>
</evidence>
<dbReference type="Proteomes" id="UP001219525">
    <property type="component" value="Unassembled WGS sequence"/>
</dbReference>
<accession>A0AAD6YB32</accession>
<comment type="caution">
    <text evidence="2">The sequence shown here is derived from an EMBL/GenBank/DDBJ whole genome shotgun (WGS) entry which is preliminary data.</text>
</comment>
<reference evidence="2" key="1">
    <citation type="submission" date="2023-03" db="EMBL/GenBank/DDBJ databases">
        <title>Massive genome expansion in bonnet fungi (Mycena s.s.) driven by repeated elements and novel gene families across ecological guilds.</title>
        <authorList>
            <consortium name="Lawrence Berkeley National Laboratory"/>
            <person name="Harder C.B."/>
            <person name="Miyauchi S."/>
            <person name="Viragh M."/>
            <person name="Kuo A."/>
            <person name="Thoen E."/>
            <person name="Andreopoulos B."/>
            <person name="Lu D."/>
            <person name="Skrede I."/>
            <person name="Drula E."/>
            <person name="Henrissat B."/>
            <person name="Morin E."/>
            <person name="Kohler A."/>
            <person name="Barry K."/>
            <person name="LaButti K."/>
            <person name="Morin E."/>
            <person name="Salamov A."/>
            <person name="Lipzen A."/>
            <person name="Mereny Z."/>
            <person name="Hegedus B."/>
            <person name="Baldrian P."/>
            <person name="Stursova M."/>
            <person name="Weitz H."/>
            <person name="Taylor A."/>
            <person name="Grigoriev I.V."/>
            <person name="Nagy L.G."/>
            <person name="Martin F."/>
            <person name="Kauserud H."/>
        </authorList>
    </citation>
    <scope>NUCLEOTIDE SEQUENCE</scope>
    <source>
        <strain evidence="2">9144</strain>
    </source>
</reference>